<gene>
    <name evidence="8" type="ORF">S12H4_43059</name>
</gene>
<organism evidence="8">
    <name type="scientific">marine sediment metagenome</name>
    <dbReference type="NCBI Taxonomy" id="412755"/>
    <lineage>
        <taxon>unclassified sequences</taxon>
        <taxon>metagenomes</taxon>
        <taxon>ecological metagenomes</taxon>
    </lineage>
</organism>
<dbReference type="AlphaFoldDB" id="X1VEC4"/>
<dbReference type="InterPro" id="IPR011005">
    <property type="entry name" value="Dihydropteroate_synth-like_sf"/>
</dbReference>
<dbReference type="InterPro" id="IPR050554">
    <property type="entry name" value="Met_Synthase/Corrinoid"/>
</dbReference>
<protein>
    <recommendedName>
        <fullName evidence="7">Pterin-binding domain-containing protein</fullName>
    </recommendedName>
</protein>
<feature type="non-terminal residue" evidence="8">
    <location>
        <position position="1"/>
    </location>
</feature>
<dbReference type="GO" id="GO:0031419">
    <property type="term" value="F:cobalamin binding"/>
    <property type="evidence" value="ECO:0007669"/>
    <property type="project" value="UniProtKB-KW"/>
</dbReference>
<dbReference type="Pfam" id="PF00809">
    <property type="entry name" value="Pterin_bind"/>
    <property type="match status" value="1"/>
</dbReference>
<keyword evidence="5" id="KW-0479">Metal-binding</keyword>
<evidence type="ECO:0000256" key="4">
    <source>
        <dbReference type="ARBA" id="ARBA00022679"/>
    </source>
</evidence>
<dbReference type="Gene3D" id="3.20.20.20">
    <property type="entry name" value="Dihydropteroate synthase-like"/>
    <property type="match status" value="1"/>
</dbReference>
<proteinExistence type="inferred from homology"/>
<name>X1VEC4_9ZZZZ</name>
<dbReference type="GO" id="GO:0046872">
    <property type="term" value="F:metal ion binding"/>
    <property type="evidence" value="ECO:0007669"/>
    <property type="project" value="UniProtKB-KW"/>
</dbReference>
<feature type="domain" description="Pterin-binding" evidence="7">
    <location>
        <begin position="1"/>
        <end position="227"/>
    </location>
</feature>
<dbReference type="InterPro" id="IPR000489">
    <property type="entry name" value="Pterin-binding_dom"/>
</dbReference>
<sequence>QGKFDIVREDAIKQTEAGAHIIDINVGTAGVDEVEILPRAVKMVMEVTNQPLCLDSANPKALKSALEVYPYKALINSVNGEERSLEEILPMVKESGSAVICLTMDEGGIPDNVEKRFEIAEKIIKRAESIGIKKEDLVFDCLVMPNSTNSGTGRITLETQRRVAKEFGVSITGGYSNVSFGMPDRNLLNIHFITMGGNNMVGTPYIITDSRRTVSSYEYGSRIFYLS</sequence>
<dbReference type="SUPFAM" id="SSF51717">
    <property type="entry name" value="Dihydropteroate synthetase-like"/>
    <property type="match status" value="1"/>
</dbReference>
<evidence type="ECO:0000256" key="2">
    <source>
        <dbReference type="ARBA" id="ARBA00022603"/>
    </source>
</evidence>
<dbReference type="GO" id="GO:0005829">
    <property type="term" value="C:cytosol"/>
    <property type="evidence" value="ECO:0007669"/>
    <property type="project" value="TreeGrafter"/>
</dbReference>
<comment type="similarity">
    <text evidence="1">Belongs to the vitamin-B12 dependent methionine synthase family.</text>
</comment>
<dbReference type="GO" id="GO:0050667">
    <property type="term" value="P:homocysteine metabolic process"/>
    <property type="evidence" value="ECO:0007669"/>
    <property type="project" value="TreeGrafter"/>
</dbReference>
<keyword evidence="6" id="KW-0170">Cobalt</keyword>
<evidence type="ECO:0000256" key="3">
    <source>
        <dbReference type="ARBA" id="ARBA00022628"/>
    </source>
</evidence>
<evidence type="ECO:0000256" key="5">
    <source>
        <dbReference type="ARBA" id="ARBA00022723"/>
    </source>
</evidence>
<dbReference type="GO" id="GO:0032259">
    <property type="term" value="P:methylation"/>
    <property type="evidence" value="ECO:0007669"/>
    <property type="project" value="UniProtKB-KW"/>
</dbReference>
<keyword evidence="4" id="KW-0808">Transferase</keyword>
<keyword evidence="3" id="KW-0846">Cobalamin</keyword>
<comment type="caution">
    <text evidence="8">The sequence shown here is derived from an EMBL/GenBank/DDBJ whole genome shotgun (WGS) entry which is preliminary data.</text>
</comment>
<dbReference type="PANTHER" id="PTHR45833:SF1">
    <property type="entry name" value="METHIONINE SYNTHASE"/>
    <property type="match status" value="1"/>
</dbReference>
<evidence type="ECO:0000256" key="1">
    <source>
        <dbReference type="ARBA" id="ARBA00010398"/>
    </source>
</evidence>
<dbReference type="EMBL" id="BARW01026393">
    <property type="protein sequence ID" value="GAJ04955.1"/>
    <property type="molecule type" value="Genomic_DNA"/>
</dbReference>
<evidence type="ECO:0000259" key="7">
    <source>
        <dbReference type="PROSITE" id="PS50972"/>
    </source>
</evidence>
<dbReference type="PANTHER" id="PTHR45833">
    <property type="entry name" value="METHIONINE SYNTHASE"/>
    <property type="match status" value="1"/>
</dbReference>
<dbReference type="GO" id="GO:0008705">
    <property type="term" value="F:methionine synthase activity"/>
    <property type="evidence" value="ECO:0007669"/>
    <property type="project" value="TreeGrafter"/>
</dbReference>
<accession>X1VEC4</accession>
<reference evidence="8" key="1">
    <citation type="journal article" date="2014" name="Front. Microbiol.">
        <title>High frequency of phylogenetically diverse reductive dehalogenase-homologous genes in deep subseafloor sedimentary metagenomes.</title>
        <authorList>
            <person name="Kawai M."/>
            <person name="Futagami T."/>
            <person name="Toyoda A."/>
            <person name="Takaki Y."/>
            <person name="Nishi S."/>
            <person name="Hori S."/>
            <person name="Arai W."/>
            <person name="Tsubouchi T."/>
            <person name="Morono Y."/>
            <person name="Uchiyama I."/>
            <person name="Ito T."/>
            <person name="Fujiyama A."/>
            <person name="Inagaki F."/>
            <person name="Takami H."/>
        </authorList>
    </citation>
    <scope>NUCLEOTIDE SEQUENCE</scope>
    <source>
        <strain evidence="8">Expedition CK06-06</strain>
    </source>
</reference>
<evidence type="ECO:0000256" key="6">
    <source>
        <dbReference type="ARBA" id="ARBA00023285"/>
    </source>
</evidence>
<dbReference type="GO" id="GO:0046653">
    <property type="term" value="P:tetrahydrofolate metabolic process"/>
    <property type="evidence" value="ECO:0007669"/>
    <property type="project" value="TreeGrafter"/>
</dbReference>
<evidence type="ECO:0000313" key="8">
    <source>
        <dbReference type="EMBL" id="GAJ04955.1"/>
    </source>
</evidence>
<dbReference type="PROSITE" id="PS50972">
    <property type="entry name" value="PTERIN_BINDING"/>
    <property type="match status" value="1"/>
</dbReference>
<keyword evidence="2" id="KW-0489">Methyltransferase</keyword>